<organism evidence="1">
    <name type="scientific">uncultured Rubrobacteraceae bacterium</name>
    <dbReference type="NCBI Taxonomy" id="349277"/>
    <lineage>
        <taxon>Bacteria</taxon>
        <taxon>Bacillati</taxon>
        <taxon>Actinomycetota</taxon>
        <taxon>Rubrobacteria</taxon>
        <taxon>Rubrobacterales</taxon>
        <taxon>Rubrobacteraceae</taxon>
        <taxon>environmental samples</taxon>
    </lineage>
</organism>
<evidence type="ECO:0000313" key="1">
    <source>
        <dbReference type="EMBL" id="CAA9447467.1"/>
    </source>
</evidence>
<protein>
    <submittedName>
        <fullName evidence="1">Uncharacterized protein</fullName>
    </submittedName>
</protein>
<dbReference type="EMBL" id="CADCVH010000017">
    <property type="protein sequence ID" value="CAA9447467.1"/>
    <property type="molecule type" value="Genomic_DNA"/>
</dbReference>
<accession>A0A6J4QVA0</accession>
<reference evidence="1" key="1">
    <citation type="submission" date="2020-02" db="EMBL/GenBank/DDBJ databases">
        <authorList>
            <person name="Meier V. D."/>
        </authorList>
    </citation>
    <scope>NUCLEOTIDE SEQUENCE</scope>
    <source>
        <strain evidence="1">AVDCRST_MAG02</strain>
    </source>
</reference>
<gene>
    <name evidence="1" type="ORF">AVDCRST_MAG02-541</name>
</gene>
<name>A0A6J4QVA0_9ACTN</name>
<dbReference type="AlphaFoldDB" id="A0A6J4QVA0"/>
<sequence length="41" mass="4398">MSGCTGLRGCLAAQMHSGGWEPPRYKRLKPNLLGALEGEVI</sequence>
<proteinExistence type="predicted"/>